<dbReference type="PANTHER" id="PTHR30329:SF21">
    <property type="entry name" value="LIPOPROTEIN YIAD-RELATED"/>
    <property type="match status" value="1"/>
</dbReference>
<keyword evidence="2 4" id="KW-0472">Membrane</keyword>
<dbReference type="EMBL" id="SJZB01000049">
    <property type="protein sequence ID" value="TCJ11797.1"/>
    <property type="molecule type" value="Genomic_DNA"/>
</dbReference>
<dbReference type="InterPro" id="IPR006664">
    <property type="entry name" value="OMP_bac"/>
</dbReference>
<gene>
    <name evidence="7" type="ORF">EZJ19_14160</name>
</gene>
<reference evidence="7 8" key="1">
    <citation type="submission" date="2019-03" db="EMBL/GenBank/DDBJ databases">
        <title>Genome sequence of Thiobacillaceae bacterium LSR1, a sulfur-oxidizing bacterium isolated from freshwater sediment.</title>
        <authorList>
            <person name="Li S."/>
        </authorList>
    </citation>
    <scope>NUCLEOTIDE SEQUENCE [LARGE SCALE GENOMIC DNA]</scope>
    <source>
        <strain evidence="7 8">LSR1</strain>
    </source>
</reference>
<evidence type="ECO:0000256" key="2">
    <source>
        <dbReference type="ARBA" id="ARBA00023136"/>
    </source>
</evidence>
<comment type="subcellular location">
    <subcellularLocation>
        <location evidence="1">Cell outer membrane</location>
    </subcellularLocation>
</comment>
<keyword evidence="5" id="KW-0732">Signal</keyword>
<keyword evidence="3" id="KW-0998">Cell outer membrane</keyword>
<evidence type="ECO:0000256" key="5">
    <source>
        <dbReference type="SAM" id="SignalP"/>
    </source>
</evidence>
<dbReference type="PANTHER" id="PTHR30329">
    <property type="entry name" value="STATOR ELEMENT OF FLAGELLAR MOTOR COMPLEX"/>
    <property type="match status" value="1"/>
</dbReference>
<dbReference type="AlphaFoldDB" id="A0A4R1B5L6"/>
<evidence type="ECO:0000256" key="4">
    <source>
        <dbReference type="PROSITE-ProRule" id="PRU00473"/>
    </source>
</evidence>
<sequence length="357" mass="38371">MPTSCPTLSARLRALLVTALYGLAVPALAGTEVVVLQNPLPSEVPEDNRAQIHNADGVYGIPAAGFGGQVERGFITVPRVSDDRIQSDFGAALAAMHEILQQGLPPLSHSYVVLLAPEAGQAAGYLGVSVGERSYRLEEPGRAMLMDGYSYAPFTATPGQITGDFGTLLTTLAEAKQAGLPTRTYVVLLENPDGKTGKIMVTDAHGTTVLDQNLEALRMDPGNYATFEAGAEQVRQDFGAALDARPPLPSHVTLFFETGSTKLNADSEQALAALLADLHDRPLPELTLQGHTDTVGTEKFNDKLAQKRADYVAKRIRAAYAGIEHLEVESFGQRQLLVQTPPETAEVKNRRVEVYLR</sequence>
<dbReference type="Pfam" id="PF00691">
    <property type="entry name" value="OmpA"/>
    <property type="match status" value="1"/>
</dbReference>
<evidence type="ECO:0000313" key="8">
    <source>
        <dbReference type="Proteomes" id="UP000295443"/>
    </source>
</evidence>
<dbReference type="SUPFAM" id="SSF103088">
    <property type="entry name" value="OmpA-like"/>
    <property type="match status" value="1"/>
</dbReference>
<accession>A0A4R1B5L6</accession>
<dbReference type="PRINTS" id="PR01021">
    <property type="entry name" value="OMPADOMAIN"/>
</dbReference>
<feature type="chain" id="PRO_5020620634" evidence="5">
    <location>
        <begin position="30"/>
        <end position="357"/>
    </location>
</feature>
<dbReference type="OrthoDB" id="8526422at2"/>
<dbReference type="Gene3D" id="3.30.1330.60">
    <property type="entry name" value="OmpA-like domain"/>
    <property type="match status" value="1"/>
</dbReference>
<name>A0A4R1B5L6_9PROT</name>
<dbReference type="InterPro" id="IPR050330">
    <property type="entry name" value="Bact_OuterMem_StrucFunc"/>
</dbReference>
<proteinExistence type="predicted"/>
<dbReference type="Proteomes" id="UP000295443">
    <property type="component" value="Unassembled WGS sequence"/>
</dbReference>
<dbReference type="PROSITE" id="PS51123">
    <property type="entry name" value="OMPA_2"/>
    <property type="match status" value="1"/>
</dbReference>
<feature type="signal peptide" evidence="5">
    <location>
        <begin position="1"/>
        <end position="29"/>
    </location>
</feature>
<evidence type="ECO:0000259" key="6">
    <source>
        <dbReference type="PROSITE" id="PS51123"/>
    </source>
</evidence>
<dbReference type="GO" id="GO:0009279">
    <property type="term" value="C:cell outer membrane"/>
    <property type="evidence" value="ECO:0007669"/>
    <property type="project" value="UniProtKB-SubCell"/>
</dbReference>
<evidence type="ECO:0000313" key="7">
    <source>
        <dbReference type="EMBL" id="TCJ11797.1"/>
    </source>
</evidence>
<evidence type="ECO:0000256" key="3">
    <source>
        <dbReference type="ARBA" id="ARBA00023237"/>
    </source>
</evidence>
<dbReference type="RefSeq" id="WP_131448686.1">
    <property type="nucleotide sequence ID" value="NZ_SJZB01000049.1"/>
</dbReference>
<comment type="caution">
    <text evidence="7">The sequence shown here is derived from an EMBL/GenBank/DDBJ whole genome shotgun (WGS) entry which is preliminary data.</text>
</comment>
<dbReference type="InterPro" id="IPR006665">
    <property type="entry name" value="OmpA-like"/>
</dbReference>
<dbReference type="CDD" id="cd07185">
    <property type="entry name" value="OmpA_C-like"/>
    <property type="match status" value="1"/>
</dbReference>
<feature type="domain" description="OmpA-like" evidence="6">
    <location>
        <begin position="243"/>
        <end position="357"/>
    </location>
</feature>
<dbReference type="InterPro" id="IPR036737">
    <property type="entry name" value="OmpA-like_sf"/>
</dbReference>
<keyword evidence="8" id="KW-1185">Reference proteome</keyword>
<protein>
    <submittedName>
        <fullName evidence="7">OmpA family protein</fullName>
    </submittedName>
</protein>
<evidence type="ECO:0000256" key="1">
    <source>
        <dbReference type="ARBA" id="ARBA00004442"/>
    </source>
</evidence>
<organism evidence="7 8">
    <name type="scientific">Parasulfuritortus cantonensis</name>
    <dbReference type="NCBI Taxonomy" id="2528202"/>
    <lineage>
        <taxon>Bacteria</taxon>
        <taxon>Pseudomonadati</taxon>
        <taxon>Pseudomonadota</taxon>
        <taxon>Betaproteobacteria</taxon>
        <taxon>Nitrosomonadales</taxon>
        <taxon>Thiobacillaceae</taxon>
        <taxon>Parasulfuritortus</taxon>
    </lineage>
</organism>